<feature type="non-terminal residue" evidence="1">
    <location>
        <position position="83"/>
    </location>
</feature>
<proteinExistence type="predicted"/>
<accession>A0A9N9P397</accession>
<dbReference type="AlphaFoldDB" id="A0A9N9P397"/>
<evidence type="ECO:0000313" key="1">
    <source>
        <dbReference type="EMBL" id="CAG8780501.1"/>
    </source>
</evidence>
<dbReference type="Proteomes" id="UP000789405">
    <property type="component" value="Unassembled WGS sequence"/>
</dbReference>
<gene>
    <name evidence="1" type="ORF">DERYTH_LOCUS19585</name>
</gene>
<protein>
    <submittedName>
        <fullName evidence="1">1057_t:CDS:1</fullName>
    </submittedName>
</protein>
<dbReference type="InterPro" id="IPR011009">
    <property type="entry name" value="Kinase-like_dom_sf"/>
</dbReference>
<reference evidence="1" key="1">
    <citation type="submission" date="2021-06" db="EMBL/GenBank/DDBJ databases">
        <authorList>
            <person name="Kallberg Y."/>
            <person name="Tangrot J."/>
            <person name="Rosling A."/>
        </authorList>
    </citation>
    <scope>NUCLEOTIDE SEQUENCE</scope>
    <source>
        <strain evidence="1">MA453B</strain>
    </source>
</reference>
<dbReference type="SUPFAM" id="SSF56112">
    <property type="entry name" value="Protein kinase-like (PK-like)"/>
    <property type="match status" value="1"/>
</dbReference>
<dbReference type="Gene3D" id="1.10.510.10">
    <property type="entry name" value="Transferase(Phosphotransferase) domain 1"/>
    <property type="match status" value="1"/>
</dbReference>
<evidence type="ECO:0000313" key="2">
    <source>
        <dbReference type="Proteomes" id="UP000789405"/>
    </source>
</evidence>
<sequence>MAYSKFFKELIKKCWNANPSERPNARKIVIILGNILKKIRTKELDIPKLTKISSVEDEPLPAENMNSKSIYTSRLLTSTVYEA</sequence>
<dbReference type="OrthoDB" id="10518352at2759"/>
<name>A0A9N9P397_9GLOM</name>
<comment type="caution">
    <text evidence="1">The sequence shown here is derived from an EMBL/GenBank/DDBJ whole genome shotgun (WGS) entry which is preliminary data.</text>
</comment>
<organism evidence="1 2">
    <name type="scientific">Dentiscutata erythropus</name>
    <dbReference type="NCBI Taxonomy" id="1348616"/>
    <lineage>
        <taxon>Eukaryota</taxon>
        <taxon>Fungi</taxon>
        <taxon>Fungi incertae sedis</taxon>
        <taxon>Mucoromycota</taxon>
        <taxon>Glomeromycotina</taxon>
        <taxon>Glomeromycetes</taxon>
        <taxon>Diversisporales</taxon>
        <taxon>Gigasporaceae</taxon>
        <taxon>Dentiscutata</taxon>
    </lineage>
</organism>
<keyword evidence="2" id="KW-1185">Reference proteome</keyword>
<dbReference type="EMBL" id="CAJVPY010021702">
    <property type="protein sequence ID" value="CAG8780501.1"/>
    <property type="molecule type" value="Genomic_DNA"/>
</dbReference>